<dbReference type="AlphaFoldDB" id="A0A1Y1JLS4"/>
<reference evidence="2" key="1">
    <citation type="submission" date="2017-04" db="EMBL/GenBank/DDBJ databases">
        <title>Plasmodium gonderi genome.</title>
        <authorList>
            <person name="Arisue N."/>
            <person name="Honma H."/>
            <person name="Kawai S."/>
            <person name="Tougan T."/>
            <person name="Tanabe K."/>
            <person name="Horii T."/>
        </authorList>
    </citation>
    <scope>NUCLEOTIDE SEQUENCE [LARGE SCALE GENOMIC DNA]</scope>
    <source>
        <strain evidence="2">ATCC 30045</strain>
    </source>
</reference>
<dbReference type="RefSeq" id="XP_028544361.1">
    <property type="nucleotide sequence ID" value="XM_028688560.1"/>
</dbReference>
<dbReference type="OrthoDB" id="377101at2759"/>
<dbReference type="EMBL" id="BDQF01000012">
    <property type="protein sequence ID" value="GAW81772.1"/>
    <property type="molecule type" value="Genomic_DNA"/>
</dbReference>
<dbReference type="OMA" id="ICEYFAY"/>
<organism evidence="1 2">
    <name type="scientific">Plasmodium gonderi</name>
    <dbReference type="NCBI Taxonomy" id="77519"/>
    <lineage>
        <taxon>Eukaryota</taxon>
        <taxon>Sar</taxon>
        <taxon>Alveolata</taxon>
        <taxon>Apicomplexa</taxon>
        <taxon>Aconoidasida</taxon>
        <taxon>Haemosporida</taxon>
        <taxon>Plasmodiidae</taxon>
        <taxon>Plasmodium</taxon>
        <taxon>Plasmodium (Plasmodium)</taxon>
    </lineage>
</organism>
<dbReference type="Proteomes" id="UP000195521">
    <property type="component" value="Unassembled WGS sequence"/>
</dbReference>
<proteinExistence type="predicted"/>
<dbReference type="GeneID" id="39748501"/>
<evidence type="ECO:0000313" key="2">
    <source>
        <dbReference type="Proteomes" id="UP000195521"/>
    </source>
</evidence>
<gene>
    <name evidence="1" type="ORF">PGO_112220</name>
</gene>
<name>A0A1Y1JLS4_PLAGO</name>
<protein>
    <submittedName>
        <fullName evidence="1">Uncharacterized protein</fullName>
    </submittedName>
</protein>
<comment type="caution">
    <text evidence="1">The sequence shown here is derived from an EMBL/GenBank/DDBJ whole genome shotgun (WGS) entry which is preliminary data.</text>
</comment>
<sequence>MNEFKSNSDALRCRGNNSERALSGKINNGLNREIKEPTYFYNDVKKSPSSKSYFGENHNRSKGLLNNNPVERLELFQISESDVRHRRYLSEKVDIRDEVVFSSKNTRSVTHSINSEDSYRAEESCEKFFQISSEAKHELSEHVKMLINNANESGHYASSTKNNFKEDKYCDRINKKRNKTKLSKKKEKKKNKIAKYDKNEKLEKFTKLQSLYDGAHDATAYFVTKVFKNEANNEKNIVEYCDILSNHSERIFKKFELFEHEGETMHADDETDNGLLDNICELFTYVMFLTLNK</sequence>
<accession>A0A1Y1JLS4</accession>
<evidence type="ECO:0000313" key="1">
    <source>
        <dbReference type="EMBL" id="GAW81772.1"/>
    </source>
</evidence>
<keyword evidence="2" id="KW-1185">Reference proteome</keyword>